<keyword evidence="3 5" id="KW-1133">Transmembrane helix</keyword>
<comment type="caution">
    <text evidence="7">The sequence shown here is derived from an EMBL/GenBank/DDBJ whole genome shotgun (WGS) entry which is preliminary data.</text>
</comment>
<feature type="transmembrane region" description="Helical" evidence="5">
    <location>
        <begin position="388"/>
        <end position="407"/>
    </location>
</feature>
<feature type="domain" description="Major facilitator superfamily (MFS) profile" evidence="6">
    <location>
        <begin position="58"/>
        <end position="502"/>
    </location>
</feature>
<feature type="transmembrane region" description="Helical" evidence="5">
    <location>
        <begin position="360"/>
        <end position="381"/>
    </location>
</feature>
<evidence type="ECO:0000256" key="2">
    <source>
        <dbReference type="ARBA" id="ARBA00022692"/>
    </source>
</evidence>
<dbReference type="InterPro" id="IPR005828">
    <property type="entry name" value="MFS_sugar_transport-like"/>
</dbReference>
<feature type="transmembrane region" description="Helical" evidence="5">
    <location>
        <begin position="20"/>
        <end position="43"/>
    </location>
</feature>
<dbReference type="GO" id="GO:0016020">
    <property type="term" value="C:membrane"/>
    <property type="evidence" value="ECO:0007669"/>
    <property type="project" value="UniProtKB-SubCell"/>
</dbReference>
<dbReference type="SUPFAM" id="SSF103473">
    <property type="entry name" value="MFS general substrate transporter"/>
    <property type="match status" value="1"/>
</dbReference>
<feature type="transmembrane region" description="Helical" evidence="5">
    <location>
        <begin position="121"/>
        <end position="137"/>
    </location>
</feature>
<dbReference type="PROSITE" id="PS50850">
    <property type="entry name" value="MFS"/>
    <property type="match status" value="1"/>
</dbReference>
<dbReference type="Pfam" id="PF00083">
    <property type="entry name" value="Sugar_tr"/>
    <property type="match status" value="1"/>
</dbReference>
<feature type="transmembrane region" description="Helical" evidence="5">
    <location>
        <begin position="170"/>
        <end position="187"/>
    </location>
</feature>
<gene>
    <name evidence="7" type="ORF">SK128_003135</name>
</gene>
<dbReference type="Proteomes" id="UP001381693">
    <property type="component" value="Unassembled WGS sequence"/>
</dbReference>
<dbReference type="GO" id="GO:0022857">
    <property type="term" value="F:transmembrane transporter activity"/>
    <property type="evidence" value="ECO:0007669"/>
    <property type="project" value="InterPro"/>
</dbReference>
<proteinExistence type="predicted"/>
<keyword evidence="8" id="KW-1185">Reference proteome</keyword>
<evidence type="ECO:0000259" key="6">
    <source>
        <dbReference type="PROSITE" id="PS50850"/>
    </source>
</evidence>
<keyword evidence="4 5" id="KW-0472">Membrane</keyword>
<dbReference type="InterPro" id="IPR020846">
    <property type="entry name" value="MFS_dom"/>
</dbReference>
<organism evidence="7 8">
    <name type="scientific">Halocaridina rubra</name>
    <name type="common">Hawaiian red shrimp</name>
    <dbReference type="NCBI Taxonomy" id="373956"/>
    <lineage>
        <taxon>Eukaryota</taxon>
        <taxon>Metazoa</taxon>
        <taxon>Ecdysozoa</taxon>
        <taxon>Arthropoda</taxon>
        <taxon>Crustacea</taxon>
        <taxon>Multicrustacea</taxon>
        <taxon>Malacostraca</taxon>
        <taxon>Eumalacostraca</taxon>
        <taxon>Eucarida</taxon>
        <taxon>Decapoda</taxon>
        <taxon>Pleocyemata</taxon>
        <taxon>Caridea</taxon>
        <taxon>Atyoidea</taxon>
        <taxon>Atyidae</taxon>
        <taxon>Halocaridina</taxon>
    </lineage>
</organism>
<dbReference type="InterPro" id="IPR005829">
    <property type="entry name" value="Sugar_transporter_CS"/>
</dbReference>
<feature type="transmembrane region" description="Helical" evidence="5">
    <location>
        <begin position="143"/>
        <end position="163"/>
    </location>
</feature>
<feature type="transmembrane region" description="Helical" evidence="5">
    <location>
        <begin position="330"/>
        <end position="354"/>
    </location>
</feature>
<feature type="transmembrane region" description="Helical" evidence="5">
    <location>
        <begin position="449"/>
        <end position="471"/>
    </location>
</feature>
<dbReference type="InterPro" id="IPR036259">
    <property type="entry name" value="MFS_trans_sf"/>
</dbReference>
<evidence type="ECO:0000313" key="8">
    <source>
        <dbReference type="Proteomes" id="UP001381693"/>
    </source>
</evidence>
<evidence type="ECO:0000256" key="5">
    <source>
        <dbReference type="SAM" id="Phobius"/>
    </source>
</evidence>
<evidence type="ECO:0000313" key="7">
    <source>
        <dbReference type="EMBL" id="KAK7070869.1"/>
    </source>
</evidence>
<dbReference type="EMBL" id="JAXCGZ010015209">
    <property type="protein sequence ID" value="KAK7070869.1"/>
    <property type="molecule type" value="Genomic_DNA"/>
</dbReference>
<evidence type="ECO:0000256" key="4">
    <source>
        <dbReference type="ARBA" id="ARBA00023136"/>
    </source>
</evidence>
<feature type="transmembrane region" description="Helical" evidence="5">
    <location>
        <begin position="413"/>
        <end position="437"/>
    </location>
</feature>
<protein>
    <recommendedName>
        <fullName evidence="6">Major facilitator superfamily (MFS) profile domain-containing protein</fullName>
    </recommendedName>
</protein>
<feature type="transmembrane region" description="Helical" evidence="5">
    <location>
        <begin position="199"/>
        <end position="222"/>
    </location>
</feature>
<feature type="transmembrane region" description="Helical" evidence="5">
    <location>
        <begin position="477"/>
        <end position="497"/>
    </location>
</feature>
<reference evidence="7 8" key="1">
    <citation type="submission" date="2023-11" db="EMBL/GenBank/DDBJ databases">
        <title>Halocaridina rubra genome assembly.</title>
        <authorList>
            <person name="Smith C."/>
        </authorList>
    </citation>
    <scope>NUCLEOTIDE SEQUENCE [LARGE SCALE GENOMIC DNA]</scope>
    <source>
        <strain evidence="7">EP-1</strain>
        <tissue evidence="7">Whole</tissue>
    </source>
</reference>
<dbReference type="PROSITE" id="PS00216">
    <property type="entry name" value="SUGAR_TRANSPORT_1"/>
    <property type="match status" value="1"/>
</dbReference>
<evidence type="ECO:0000256" key="3">
    <source>
        <dbReference type="ARBA" id="ARBA00022989"/>
    </source>
</evidence>
<evidence type="ECO:0000256" key="1">
    <source>
        <dbReference type="ARBA" id="ARBA00004141"/>
    </source>
</evidence>
<dbReference type="AlphaFoldDB" id="A0AAN9A1E7"/>
<keyword evidence="2 5" id="KW-0812">Transmembrane</keyword>
<comment type="subcellular location">
    <subcellularLocation>
        <location evidence="1">Membrane</location>
        <topology evidence="1">Multi-pass membrane protein</topology>
    </subcellularLocation>
</comment>
<dbReference type="Gene3D" id="1.20.1250.20">
    <property type="entry name" value="MFS general substrate transporter like domains"/>
    <property type="match status" value="1"/>
</dbReference>
<dbReference type="PANTHER" id="PTHR24064">
    <property type="entry name" value="SOLUTE CARRIER FAMILY 22 MEMBER"/>
    <property type="match status" value="1"/>
</dbReference>
<sequence>MKGSKFDELLTHLGTGKWNLLYFLTSSYWSLWLPGEYFSGIFLSPEMKFVCKPPENASVAGIAEDSCSYYINETLLSENRTIREMPCTEWDYDTSVYTSTLTAEFNLVCGQEYLRATYQSLLVFSTMFTSSFAGYLADRFGRRTVVIISLVLYDIVSIVTTLARNISTILALRFITGAFFLPTFYVLSLEVCEVKNRSLVGIVTGFPWAVGTIIWGGLAYLIRDWRYLKLTNSLPTLLALPCLYFLDESPRWLIVQGDHTRTMKVLRKAARWNKVELPSETDLKKIFLEVQKEQSQLEKNKENSSSNQGFESRNWLRVPRLLRTPKIRMIITMMSISLFIVSLAYCGVSLSGHVYSSDPFLFMVILGVMQMPSYTVTAPLINWKGRKIPSIILFLISGASIMTLGFIPDDLTWLLMTLAMIGMLCVSSVYMILFVFLSELLPTEVRLQSIGVTSVFAQIAAAIAPYITLYIGPSGLWLPSVIYGGTCFLAALTLLPLPETLGVPMLETVDQLENEVKRHIKPNTIDTEEELKKLNA</sequence>
<accession>A0AAN9A1E7</accession>
<name>A0AAN9A1E7_HALRR</name>